<feature type="compositionally biased region" description="Low complexity" evidence="1">
    <location>
        <begin position="180"/>
        <end position="189"/>
    </location>
</feature>
<organism evidence="2 3">
    <name type="scientific">Aspergillus mulundensis</name>
    <dbReference type="NCBI Taxonomy" id="1810919"/>
    <lineage>
        <taxon>Eukaryota</taxon>
        <taxon>Fungi</taxon>
        <taxon>Dikarya</taxon>
        <taxon>Ascomycota</taxon>
        <taxon>Pezizomycotina</taxon>
        <taxon>Eurotiomycetes</taxon>
        <taxon>Eurotiomycetidae</taxon>
        <taxon>Eurotiales</taxon>
        <taxon>Aspergillaceae</taxon>
        <taxon>Aspergillus</taxon>
        <taxon>Aspergillus subgen. Nidulantes</taxon>
    </lineage>
</organism>
<dbReference type="Proteomes" id="UP000256690">
    <property type="component" value="Unassembled WGS sequence"/>
</dbReference>
<reference evidence="2 3" key="1">
    <citation type="journal article" date="2018" name="IMA Fungus">
        <title>IMA Genome-F 9: Draft genome sequence of Annulohypoxylon stygium, Aspergillus mulundensis, Berkeleyomyces basicola (syn. Thielaviopsis basicola), Ceratocystis smalleyi, two Cercospora beticola strains, Coleophoma cylindrospora, Fusarium fracticaudum, Phialophora cf. hyalina, and Morchella septimelata.</title>
        <authorList>
            <person name="Wingfield B.D."/>
            <person name="Bills G.F."/>
            <person name="Dong Y."/>
            <person name="Huang W."/>
            <person name="Nel W.J."/>
            <person name="Swalarsk-Parry B.S."/>
            <person name="Vaghefi N."/>
            <person name="Wilken P.M."/>
            <person name="An Z."/>
            <person name="de Beer Z.W."/>
            <person name="De Vos L."/>
            <person name="Chen L."/>
            <person name="Duong T.A."/>
            <person name="Gao Y."/>
            <person name="Hammerbacher A."/>
            <person name="Kikkert J.R."/>
            <person name="Li Y."/>
            <person name="Li H."/>
            <person name="Li K."/>
            <person name="Li Q."/>
            <person name="Liu X."/>
            <person name="Ma X."/>
            <person name="Naidoo K."/>
            <person name="Pethybridge S.J."/>
            <person name="Sun J."/>
            <person name="Steenkamp E.T."/>
            <person name="van der Nest M.A."/>
            <person name="van Wyk S."/>
            <person name="Wingfield M.J."/>
            <person name="Xiong C."/>
            <person name="Yue Q."/>
            <person name="Zhang X."/>
        </authorList>
    </citation>
    <scope>NUCLEOTIDE SEQUENCE [LARGE SCALE GENOMIC DNA]</scope>
    <source>
        <strain evidence="2 3">DSM 5745</strain>
    </source>
</reference>
<feature type="compositionally biased region" description="Low complexity" evidence="1">
    <location>
        <begin position="54"/>
        <end position="103"/>
    </location>
</feature>
<evidence type="ECO:0000256" key="1">
    <source>
        <dbReference type="SAM" id="MobiDB-lite"/>
    </source>
</evidence>
<evidence type="ECO:0000313" key="2">
    <source>
        <dbReference type="EMBL" id="RDW76890.1"/>
    </source>
</evidence>
<feature type="region of interest" description="Disordered" evidence="1">
    <location>
        <begin position="1"/>
        <end position="273"/>
    </location>
</feature>
<evidence type="ECO:0000313" key="3">
    <source>
        <dbReference type="Proteomes" id="UP000256690"/>
    </source>
</evidence>
<proteinExistence type="predicted"/>
<sequence length="273" mass="30067">MPGSHASRRSSTSRRSSHYDDDDDASTIYPESSISNRSSNVGSSVSGHGGGSHSGSRTGSRSGSSHSRPQSYHPAPSSHYSSSGSHVSSSSRASSRSHASYASDMSGSTIRPSDPRHGERHTTRHEGQTRTAVVIEPKWVREKRAQREGPEPIYEDREMEYTRSSYRDEYSDYGGDSRSRVSSSTSSSSRRPRSEYMSDSAHSRVSGWTSRVSPSDRASEVGSSHSRSSRSSSSGGRRMSVRGPAQEPDSSDDELDSRFSRMSMRERDRYSRY</sequence>
<dbReference type="AlphaFoldDB" id="A0A3D8RSF7"/>
<feature type="compositionally biased region" description="Basic residues" evidence="1">
    <location>
        <begin position="1"/>
        <end position="16"/>
    </location>
</feature>
<keyword evidence="3" id="KW-1185">Reference proteome</keyword>
<gene>
    <name evidence="2" type="ORF">DSM5745_06882</name>
</gene>
<dbReference type="EMBL" id="PVWQ01000007">
    <property type="protein sequence ID" value="RDW76890.1"/>
    <property type="molecule type" value="Genomic_DNA"/>
</dbReference>
<feature type="compositionally biased region" description="Basic and acidic residues" evidence="1">
    <location>
        <begin position="256"/>
        <end position="273"/>
    </location>
</feature>
<dbReference type="RefSeq" id="XP_026603202.1">
    <property type="nucleotide sequence ID" value="XM_026748898.1"/>
</dbReference>
<dbReference type="GeneID" id="38117252"/>
<name>A0A3D8RSF7_9EURO</name>
<protein>
    <submittedName>
        <fullName evidence="2">Uncharacterized protein</fullName>
    </submittedName>
</protein>
<feature type="compositionally biased region" description="Low complexity" evidence="1">
    <location>
        <begin position="32"/>
        <end position="46"/>
    </location>
</feature>
<feature type="compositionally biased region" description="Low complexity" evidence="1">
    <location>
        <begin position="222"/>
        <end position="243"/>
    </location>
</feature>
<feature type="compositionally biased region" description="Basic and acidic residues" evidence="1">
    <location>
        <begin position="138"/>
        <end position="179"/>
    </location>
</feature>
<comment type="caution">
    <text evidence="2">The sequence shown here is derived from an EMBL/GenBank/DDBJ whole genome shotgun (WGS) entry which is preliminary data.</text>
</comment>
<accession>A0A3D8RSF7</accession>
<feature type="compositionally biased region" description="Basic and acidic residues" evidence="1">
    <location>
        <begin position="113"/>
        <end position="128"/>
    </location>
</feature>